<dbReference type="InterPro" id="IPR017907">
    <property type="entry name" value="Znf_RING_CS"/>
</dbReference>
<evidence type="ECO:0000256" key="4">
    <source>
        <dbReference type="ARBA" id="ARBA00022723"/>
    </source>
</evidence>
<feature type="domain" description="RING-type" evidence="9">
    <location>
        <begin position="98"/>
        <end position="291"/>
    </location>
</feature>
<evidence type="ECO:0000256" key="3">
    <source>
        <dbReference type="ARBA" id="ARBA00022679"/>
    </source>
</evidence>
<dbReference type="GO" id="GO:0016567">
    <property type="term" value="P:protein ubiquitination"/>
    <property type="evidence" value="ECO:0007669"/>
    <property type="project" value="InterPro"/>
</dbReference>
<keyword evidence="8" id="KW-0862">Zinc</keyword>
<dbReference type="GO" id="GO:0008270">
    <property type="term" value="F:zinc ion binding"/>
    <property type="evidence" value="ECO:0007669"/>
    <property type="project" value="UniProtKB-KW"/>
</dbReference>
<comment type="catalytic activity">
    <reaction evidence="1">
        <text>[E2 ubiquitin-conjugating enzyme]-S-ubiquitinyl-L-cysteine + [acceptor protein]-L-lysine = [E2 ubiquitin-conjugating enzyme]-L-cysteine + [acceptor protein]-N(6)-ubiquitinyl-L-lysine.</text>
        <dbReference type="EC" id="2.3.2.31"/>
    </reaction>
</comment>
<keyword evidence="10" id="KW-0378">Hydrolase</keyword>
<dbReference type="PROSITE" id="PS51873">
    <property type="entry name" value="TRIAD"/>
    <property type="match status" value="1"/>
</dbReference>
<proteinExistence type="predicted"/>
<dbReference type="CDD" id="cd22584">
    <property type="entry name" value="Rcat_RBR_unk"/>
    <property type="match status" value="1"/>
</dbReference>
<dbReference type="GO" id="GO:0061630">
    <property type="term" value="F:ubiquitin protein ligase activity"/>
    <property type="evidence" value="ECO:0007669"/>
    <property type="project" value="UniProtKB-EC"/>
</dbReference>
<dbReference type="Proteomes" id="UP001055115">
    <property type="component" value="Unassembled WGS sequence"/>
</dbReference>
<gene>
    <name evidence="10" type="ORF">ColSpa_07561</name>
</gene>
<dbReference type="GO" id="GO:0004386">
    <property type="term" value="F:helicase activity"/>
    <property type="evidence" value="ECO:0007669"/>
    <property type="project" value="UniProtKB-KW"/>
</dbReference>
<dbReference type="AlphaFoldDB" id="A0AA37LJR4"/>
<keyword evidence="10" id="KW-0347">Helicase</keyword>
<keyword evidence="6" id="KW-0863">Zinc-finger</keyword>
<evidence type="ECO:0000256" key="1">
    <source>
        <dbReference type="ARBA" id="ARBA00001798"/>
    </source>
</evidence>
<evidence type="ECO:0000313" key="10">
    <source>
        <dbReference type="EMBL" id="GKT47380.1"/>
    </source>
</evidence>
<name>A0AA37LJR4_9PEZI</name>
<keyword evidence="5" id="KW-0677">Repeat</keyword>
<keyword evidence="11" id="KW-1185">Reference proteome</keyword>
<dbReference type="InterPro" id="IPR044066">
    <property type="entry name" value="TRIAD_supradom"/>
</dbReference>
<dbReference type="Gene3D" id="1.20.120.1750">
    <property type="match status" value="1"/>
</dbReference>
<protein>
    <recommendedName>
        <fullName evidence="2">RBR-type E3 ubiquitin transferase</fullName>
        <ecNumber evidence="2">2.3.2.31</ecNumber>
    </recommendedName>
</protein>
<evidence type="ECO:0000259" key="9">
    <source>
        <dbReference type="PROSITE" id="PS51873"/>
    </source>
</evidence>
<evidence type="ECO:0000256" key="8">
    <source>
        <dbReference type="ARBA" id="ARBA00022833"/>
    </source>
</evidence>
<dbReference type="EMBL" id="BQXU01000019">
    <property type="protein sequence ID" value="GKT47380.1"/>
    <property type="molecule type" value="Genomic_DNA"/>
</dbReference>
<reference evidence="10 11" key="1">
    <citation type="submission" date="2022-03" db="EMBL/GenBank/DDBJ databases">
        <title>Genome data of Colletotrichum spp.</title>
        <authorList>
            <person name="Utami Y.D."/>
            <person name="Hiruma K."/>
        </authorList>
    </citation>
    <scope>NUCLEOTIDE SEQUENCE [LARGE SCALE GENOMIC DNA]</scope>
    <source>
        <strain evidence="10 11">MAFF 239500</strain>
    </source>
</reference>
<dbReference type="Gene3D" id="3.30.40.10">
    <property type="entry name" value="Zinc/RING finger domain, C3HC4 (zinc finger)"/>
    <property type="match status" value="1"/>
</dbReference>
<dbReference type="GeneID" id="73328363"/>
<dbReference type="Pfam" id="PF01485">
    <property type="entry name" value="IBR"/>
    <property type="match status" value="1"/>
</dbReference>
<evidence type="ECO:0000256" key="7">
    <source>
        <dbReference type="ARBA" id="ARBA00022786"/>
    </source>
</evidence>
<keyword evidence="10" id="KW-0067">ATP-binding</keyword>
<keyword evidence="4" id="KW-0479">Metal-binding</keyword>
<dbReference type="RefSeq" id="XP_049129730.1">
    <property type="nucleotide sequence ID" value="XM_049273773.1"/>
</dbReference>
<evidence type="ECO:0000256" key="6">
    <source>
        <dbReference type="ARBA" id="ARBA00022771"/>
    </source>
</evidence>
<accession>A0AA37LJR4</accession>
<dbReference type="SUPFAM" id="SSF57850">
    <property type="entry name" value="RING/U-box"/>
    <property type="match status" value="2"/>
</dbReference>
<evidence type="ECO:0000256" key="5">
    <source>
        <dbReference type="ARBA" id="ARBA00022737"/>
    </source>
</evidence>
<keyword evidence="7" id="KW-0833">Ubl conjugation pathway</keyword>
<evidence type="ECO:0000313" key="11">
    <source>
        <dbReference type="Proteomes" id="UP001055115"/>
    </source>
</evidence>
<dbReference type="EC" id="2.3.2.31" evidence="2"/>
<keyword evidence="3" id="KW-0808">Transferase</keyword>
<dbReference type="PANTHER" id="PTHR11685">
    <property type="entry name" value="RBR FAMILY RING FINGER AND IBR DOMAIN-CONTAINING"/>
    <property type="match status" value="1"/>
</dbReference>
<evidence type="ECO:0000256" key="2">
    <source>
        <dbReference type="ARBA" id="ARBA00012251"/>
    </source>
</evidence>
<keyword evidence="10" id="KW-0547">Nucleotide-binding</keyword>
<dbReference type="InterPro" id="IPR013083">
    <property type="entry name" value="Znf_RING/FYVE/PHD"/>
</dbReference>
<organism evidence="10 11">
    <name type="scientific">Colletotrichum spaethianum</name>
    <dbReference type="NCBI Taxonomy" id="700344"/>
    <lineage>
        <taxon>Eukaryota</taxon>
        <taxon>Fungi</taxon>
        <taxon>Dikarya</taxon>
        <taxon>Ascomycota</taxon>
        <taxon>Pezizomycotina</taxon>
        <taxon>Sordariomycetes</taxon>
        <taxon>Hypocreomycetidae</taxon>
        <taxon>Glomerellales</taxon>
        <taxon>Glomerellaceae</taxon>
        <taxon>Colletotrichum</taxon>
        <taxon>Colletotrichum spaethianum species complex</taxon>
    </lineage>
</organism>
<dbReference type="InterPro" id="IPR031127">
    <property type="entry name" value="E3_UB_ligase_RBR"/>
</dbReference>
<sequence length="375" mass="42385">MDDETLRLVLELQQDDLRELQQIGNVEPSDDQLALNLYREELVSLATVISDRAVSRRIIEEEAGEAEDEEPAGEAVVPIDESVLPVDGAVTQACQPAIIAECVICLDLHDPRELYESHGCQHMYCSNCLRDLFERSINDEALFPPRCCGHNIPIDDMSDNTFFDQFEKTFRAKLVEYSTVDRTYCHILTCAAFIPPATIHGDIGICPECQARVCALCKGLEHQDHACTKDPATQEVLQLATENNWKRCPSCQAVVELGVGCYHITCRCKDQFCYLCLAKWKSCECPAWNEARLINPGEGRVARDAQAHNIAPEQRPVAVQLNRCNHLFWRSIDLDGNTADQSVCGTCREEMPLFIYQCDGCLIMACRRCRYNRFR</sequence>
<dbReference type="InterPro" id="IPR002867">
    <property type="entry name" value="IBR_dom"/>
</dbReference>
<dbReference type="PROSITE" id="PS00518">
    <property type="entry name" value="ZF_RING_1"/>
    <property type="match status" value="1"/>
</dbReference>
<comment type="caution">
    <text evidence="10">The sequence shown here is derived from an EMBL/GenBank/DDBJ whole genome shotgun (WGS) entry which is preliminary data.</text>
</comment>